<reference evidence="5" key="1">
    <citation type="journal article" date="2019" name="Int. J. Syst. Evol. Microbiol.">
        <title>The Global Catalogue of Microorganisms (GCM) 10K type strain sequencing project: providing services to taxonomists for standard genome sequencing and annotation.</title>
        <authorList>
            <consortium name="The Broad Institute Genomics Platform"/>
            <consortium name="The Broad Institute Genome Sequencing Center for Infectious Disease"/>
            <person name="Wu L."/>
            <person name="Ma J."/>
        </authorList>
    </citation>
    <scope>NUCLEOTIDE SEQUENCE [LARGE SCALE GENOMIC DNA]</scope>
    <source>
        <strain evidence="5">CGMCC 4.1467</strain>
    </source>
</reference>
<evidence type="ECO:0000313" key="4">
    <source>
        <dbReference type="EMBL" id="MFC7339293.1"/>
    </source>
</evidence>
<accession>A0ABW2LC93</accession>
<dbReference type="Proteomes" id="UP001596472">
    <property type="component" value="Unassembled WGS sequence"/>
</dbReference>
<dbReference type="InterPro" id="IPR023214">
    <property type="entry name" value="HAD_sf"/>
</dbReference>
<proteinExistence type="predicted"/>
<dbReference type="PANTHER" id="PTHR43344:SF13">
    <property type="entry name" value="PHOSPHATASE RV3661-RELATED"/>
    <property type="match status" value="1"/>
</dbReference>
<keyword evidence="3" id="KW-0460">Magnesium</keyword>
<dbReference type="EMBL" id="JBHTBS010000014">
    <property type="protein sequence ID" value="MFC7339293.1"/>
    <property type="molecule type" value="Genomic_DNA"/>
</dbReference>
<keyword evidence="5" id="KW-1185">Reference proteome</keyword>
<organism evidence="4 5">
    <name type="scientific">Haloferula chungangensis</name>
    <dbReference type="NCBI Taxonomy" id="1048331"/>
    <lineage>
        <taxon>Bacteria</taxon>
        <taxon>Pseudomonadati</taxon>
        <taxon>Verrucomicrobiota</taxon>
        <taxon>Verrucomicrobiia</taxon>
        <taxon>Verrucomicrobiales</taxon>
        <taxon>Verrucomicrobiaceae</taxon>
        <taxon>Haloferula</taxon>
    </lineage>
</organism>
<dbReference type="InterPro" id="IPR050582">
    <property type="entry name" value="HAD-like_SerB"/>
</dbReference>
<keyword evidence="2 4" id="KW-0378">Hydrolase</keyword>
<dbReference type="RefSeq" id="WP_379715870.1">
    <property type="nucleotide sequence ID" value="NZ_JBHTBS010000014.1"/>
</dbReference>
<dbReference type="Gene3D" id="3.40.50.1000">
    <property type="entry name" value="HAD superfamily/HAD-like"/>
    <property type="match status" value="1"/>
</dbReference>
<evidence type="ECO:0000313" key="5">
    <source>
        <dbReference type="Proteomes" id="UP001596472"/>
    </source>
</evidence>
<dbReference type="NCBIfam" id="TIGR01490">
    <property type="entry name" value="HAD-SF-IB-hyp1"/>
    <property type="match status" value="1"/>
</dbReference>
<comment type="caution">
    <text evidence="4">The sequence shown here is derived from an EMBL/GenBank/DDBJ whole genome shotgun (WGS) entry which is preliminary data.</text>
</comment>
<sequence>MTSEQLEKFERGLALFDFDGTMISWDTQILFANYVLRQEPVRRSYFPLFLGFTPFAGILGDEGMKRIFLSYLWKTEPAQLEEWVRGFVAEWVPGKCYAELIERMERHREAGHLTLLVSASPELYIREIGRVLGFDLAFGTPVEVGEKMKLFPDLRNHKSEEKVRRLSELLGPPREGVWPRSHGYTDSTADLPMMYCCEAGTVVNPSERLKKIAEERDWEVLTPTVPWKGKVDKLRQMAAFILGMR</sequence>
<dbReference type="InterPro" id="IPR006385">
    <property type="entry name" value="HAD_hydro_SerB1"/>
</dbReference>
<name>A0ABW2LC93_9BACT</name>
<keyword evidence="1" id="KW-0479">Metal-binding</keyword>
<evidence type="ECO:0000256" key="3">
    <source>
        <dbReference type="ARBA" id="ARBA00022842"/>
    </source>
</evidence>
<gene>
    <name evidence="4" type="ORF">ACFQY0_19020</name>
</gene>
<dbReference type="GO" id="GO:0016787">
    <property type="term" value="F:hydrolase activity"/>
    <property type="evidence" value="ECO:0007669"/>
    <property type="project" value="UniProtKB-KW"/>
</dbReference>
<protein>
    <submittedName>
        <fullName evidence="4">HAD family hydrolase</fullName>
    </submittedName>
</protein>
<dbReference type="NCBIfam" id="TIGR01488">
    <property type="entry name" value="HAD-SF-IB"/>
    <property type="match status" value="1"/>
</dbReference>
<dbReference type="InterPro" id="IPR036412">
    <property type="entry name" value="HAD-like_sf"/>
</dbReference>
<dbReference type="Gene3D" id="1.20.1440.100">
    <property type="entry name" value="SG protein - dephosphorylation function"/>
    <property type="match status" value="1"/>
</dbReference>
<dbReference type="SUPFAM" id="SSF56784">
    <property type="entry name" value="HAD-like"/>
    <property type="match status" value="1"/>
</dbReference>
<evidence type="ECO:0000256" key="2">
    <source>
        <dbReference type="ARBA" id="ARBA00022801"/>
    </source>
</evidence>
<evidence type="ECO:0000256" key="1">
    <source>
        <dbReference type="ARBA" id="ARBA00022723"/>
    </source>
</evidence>
<dbReference type="PANTHER" id="PTHR43344">
    <property type="entry name" value="PHOSPHOSERINE PHOSPHATASE"/>
    <property type="match status" value="1"/>
</dbReference>
<dbReference type="Pfam" id="PF12710">
    <property type="entry name" value="HAD"/>
    <property type="match status" value="1"/>
</dbReference>